<comment type="caution">
    <text evidence="1">The sequence shown here is derived from an EMBL/GenBank/DDBJ whole genome shotgun (WGS) entry which is preliminary data.</text>
</comment>
<sequence>MSLERNKYPENNPFSLKQNHTKYTYNIINEGHYSLKNILRYILTHSSIKAQYKISDGYLVETSWGRKKSKHKVECEIEYESDGPIFRIRFEENSQQISGVHVFGLNAMDVEQKRKKKEKENQKSFSFKPFNVLSESMKTKCSRAFSLQM</sequence>
<reference evidence="1" key="1">
    <citation type="submission" date="2021-06" db="EMBL/GenBank/DDBJ databases">
        <authorList>
            <person name="Kallberg Y."/>
            <person name="Tangrot J."/>
            <person name="Rosling A."/>
        </authorList>
    </citation>
    <scope>NUCLEOTIDE SEQUENCE</scope>
    <source>
        <strain evidence="1">28 12/20/2015</strain>
    </source>
</reference>
<gene>
    <name evidence="1" type="ORF">SPELUC_LOCUS14219</name>
</gene>
<dbReference type="EMBL" id="CAJVPW010040932">
    <property type="protein sequence ID" value="CAG8747226.1"/>
    <property type="molecule type" value="Genomic_DNA"/>
</dbReference>
<dbReference type="Proteomes" id="UP000789366">
    <property type="component" value="Unassembled WGS sequence"/>
</dbReference>
<protein>
    <submittedName>
        <fullName evidence="1">6594_t:CDS:1</fullName>
    </submittedName>
</protein>
<evidence type="ECO:0000313" key="2">
    <source>
        <dbReference type="Proteomes" id="UP000789366"/>
    </source>
</evidence>
<feature type="non-terminal residue" evidence="1">
    <location>
        <position position="149"/>
    </location>
</feature>
<accession>A0ACA9QF35</accession>
<keyword evidence="2" id="KW-1185">Reference proteome</keyword>
<evidence type="ECO:0000313" key="1">
    <source>
        <dbReference type="EMBL" id="CAG8747226.1"/>
    </source>
</evidence>
<proteinExistence type="predicted"/>
<organism evidence="1 2">
    <name type="scientific">Cetraspora pellucida</name>
    <dbReference type="NCBI Taxonomy" id="1433469"/>
    <lineage>
        <taxon>Eukaryota</taxon>
        <taxon>Fungi</taxon>
        <taxon>Fungi incertae sedis</taxon>
        <taxon>Mucoromycota</taxon>
        <taxon>Glomeromycotina</taxon>
        <taxon>Glomeromycetes</taxon>
        <taxon>Diversisporales</taxon>
        <taxon>Gigasporaceae</taxon>
        <taxon>Cetraspora</taxon>
    </lineage>
</organism>
<name>A0ACA9QF35_9GLOM</name>